<protein>
    <submittedName>
        <fullName evidence="1">Uncharacterized protein</fullName>
    </submittedName>
</protein>
<dbReference type="Proteomes" id="UP001147747">
    <property type="component" value="Unassembled WGS sequence"/>
</dbReference>
<reference evidence="1" key="1">
    <citation type="submission" date="2022-12" db="EMBL/GenBank/DDBJ databases">
        <authorList>
            <person name="Petersen C."/>
        </authorList>
    </citation>
    <scope>NUCLEOTIDE SEQUENCE</scope>
    <source>
        <strain evidence="1">IBT 29677</strain>
    </source>
</reference>
<accession>A0A9W9W3Q4</accession>
<sequence length="153" mass="17375">MGYTHYYQILDLIAPKWQTSWPQLIRDVPKIAEAARVEITGPSHDDAIITPILADIEHGIYLNGVRGNSGEPLVIKGEKGSFNFIKTGRKPYDAVVTCILLRAYNLAPKVFSLSSNRLWKGWINGRELYERLWPNEVIQRPSGVELREGERSN</sequence>
<organism evidence="1 2">
    <name type="scientific">Penicillium cosmopolitanum</name>
    <dbReference type="NCBI Taxonomy" id="1131564"/>
    <lineage>
        <taxon>Eukaryota</taxon>
        <taxon>Fungi</taxon>
        <taxon>Dikarya</taxon>
        <taxon>Ascomycota</taxon>
        <taxon>Pezizomycotina</taxon>
        <taxon>Eurotiomycetes</taxon>
        <taxon>Eurotiomycetidae</taxon>
        <taxon>Eurotiales</taxon>
        <taxon>Aspergillaceae</taxon>
        <taxon>Penicillium</taxon>
    </lineage>
</organism>
<proteinExistence type="predicted"/>
<evidence type="ECO:0000313" key="1">
    <source>
        <dbReference type="EMBL" id="KAJ5397886.1"/>
    </source>
</evidence>
<evidence type="ECO:0000313" key="2">
    <source>
        <dbReference type="Proteomes" id="UP001147747"/>
    </source>
</evidence>
<dbReference type="RefSeq" id="XP_056489938.1">
    <property type="nucleotide sequence ID" value="XM_056630636.1"/>
</dbReference>
<comment type="caution">
    <text evidence="1">The sequence shown here is derived from an EMBL/GenBank/DDBJ whole genome shotgun (WGS) entry which is preliminary data.</text>
</comment>
<gene>
    <name evidence="1" type="ORF">N7509_005999</name>
</gene>
<dbReference type="EMBL" id="JAPZBU010000006">
    <property type="protein sequence ID" value="KAJ5397886.1"/>
    <property type="molecule type" value="Genomic_DNA"/>
</dbReference>
<keyword evidence="2" id="KW-1185">Reference proteome</keyword>
<dbReference type="GeneID" id="81369616"/>
<name>A0A9W9W3Q4_9EURO</name>
<dbReference type="OrthoDB" id="2958217at2759"/>
<dbReference type="AlphaFoldDB" id="A0A9W9W3Q4"/>
<reference evidence="1" key="2">
    <citation type="journal article" date="2023" name="IMA Fungus">
        <title>Comparative genomic study of the Penicillium genus elucidates a diverse pangenome and 15 lateral gene transfer events.</title>
        <authorList>
            <person name="Petersen C."/>
            <person name="Sorensen T."/>
            <person name="Nielsen M.R."/>
            <person name="Sondergaard T.E."/>
            <person name="Sorensen J.L."/>
            <person name="Fitzpatrick D.A."/>
            <person name="Frisvad J.C."/>
            <person name="Nielsen K.L."/>
        </authorList>
    </citation>
    <scope>NUCLEOTIDE SEQUENCE</scope>
    <source>
        <strain evidence="1">IBT 29677</strain>
    </source>
</reference>